<name>A0A418AKN7_9STRA</name>
<dbReference type="AlphaFoldDB" id="A0A418AKN7"/>
<keyword evidence="1" id="KW-0812">Transmembrane</keyword>
<keyword evidence="3" id="KW-1185">Reference proteome</keyword>
<evidence type="ECO:0000313" key="3">
    <source>
        <dbReference type="Proteomes" id="UP000285060"/>
    </source>
</evidence>
<feature type="transmembrane region" description="Helical" evidence="1">
    <location>
        <begin position="403"/>
        <end position="429"/>
    </location>
</feature>
<feature type="transmembrane region" description="Helical" evidence="1">
    <location>
        <begin position="251"/>
        <end position="272"/>
    </location>
</feature>
<keyword evidence="1" id="KW-1133">Transmembrane helix</keyword>
<feature type="transmembrane region" description="Helical" evidence="1">
    <location>
        <begin position="105"/>
        <end position="128"/>
    </location>
</feature>
<dbReference type="Proteomes" id="UP000285060">
    <property type="component" value="Unassembled WGS sequence"/>
</dbReference>
<organism evidence="2 3">
    <name type="scientific">Aphanomyces invadans</name>
    <dbReference type="NCBI Taxonomy" id="157072"/>
    <lineage>
        <taxon>Eukaryota</taxon>
        <taxon>Sar</taxon>
        <taxon>Stramenopiles</taxon>
        <taxon>Oomycota</taxon>
        <taxon>Saprolegniomycetes</taxon>
        <taxon>Saprolegniales</taxon>
        <taxon>Verrucalvaceae</taxon>
        <taxon>Aphanomyces</taxon>
    </lineage>
</organism>
<gene>
    <name evidence="2" type="ORF">DYB32_008575</name>
</gene>
<sequence>MEPSMHSDCRRHLVQAASGSGDVYDQVETSRVLLFMFAVLIFVICLELFLHFLEHATKRKPKYADMLHKTTQELMIVGLIYLLVKFCVSTGLAKANGLVYQALDFADLLILFTVLAMVLQATVILFRLRKANRELGKISVLRTENVLANALTELNAAKQKSWVHRYVAWSKLEYQLQVKLLRCLFLRSYDLPQLFPFDKYVEDVQDSQVAHLVEIDISMWIVLMATYALFFIFSGELLSNGEFKAITPVRWWVFIGFAVSLWTLMILLLVYLRKLVQLLLQQAAKKVNIVQDGSTSWIREHRNMATPEAMAEALSHVVQYEASLPPMPPQEAIDNMRRIADELSDDSHDDHFLAHLFAHDLLCGLLGTVGRRMKRRRSPSPTTPKGKLHGVGSLHLPYFSRKLVHVLIQLLFVMNGFYYALFINCVLYLDGFNGMAVIKAALVVIPLLLNTFVVAPKITREFSIINSLFRVDAHKLSAIVEHFAEVEAMKDDMARQV</sequence>
<proteinExistence type="predicted"/>
<keyword evidence="1" id="KW-0472">Membrane</keyword>
<dbReference type="EMBL" id="QUSY01001429">
    <property type="protein sequence ID" value="RHY24989.1"/>
    <property type="molecule type" value="Genomic_DNA"/>
</dbReference>
<evidence type="ECO:0000313" key="2">
    <source>
        <dbReference type="EMBL" id="RHY24989.1"/>
    </source>
</evidence>
<protein>
    <recommendedName>
        <fullName evidence="4">MLO-like protein</fullName>
    </recommendedName>
</protein>
<accession>A0A418AKN7</accession>
<dbReference type="VEuPathDB" id="FungiDB:H310_14945"/>
<feature type="transmembrane region" description="Helical" evidence="1">
    <location>
        <begin position="217"/>
        <end position="239"/>
    </location>
</feature>
<feature type="transmembrane region" description="Helical" evidence="1">
    <location>
        <begin position="74"/>
        <end position="93"/>
    </location>
</feature>
<evidence type="ECO:0008006" key="4">
    <source>
        <dbReference type="Google" id="ProtNLM"/>
    </source>
</evidence>
<feature type="transmembrane region" description="Helical" evidence="1">
    <location>
        <begin position="435"/>
        <end position="455"/>
    </location>
</feature>
<evidence type="ECO:0000256" key="1">
    <source>
        <dbReference type="SAM" id="Phobius"/>
    </source>
</evidence>
<dbReference type="VEuPathDB" id="FungiDB:H310_08672"/>
<feature type="non-terminal residue" evidence="2">
    <location>
        <position position="497"/>
    </location>
</feature>
<feature type="transmembrane region" description="Helical" evidence="1">
    <location>
        <begin position="32"/>
        <end position="53"/>
    </location>
</feature>
<comment type="caution">
    <text evidence="2">The sequence shown here is derived from an EMBL/GenBank/DDBJ whole genome shotgun (WGS) entry which is preliminary data.</text>
</comment>
<reference evidence="2 3" key="1">
    <citation type="submission" date="2018-08" db="EMBL/GenBank/DDBJ databases">
        <title>Aphanomyces genome sequencing and annotation.</title>
        <authorList>
            <person name="Minardi D."/>
            <person name="Oidtmann B."/>
            <person name="Van Der Giezen M."/>
            <person name="Studholme D.J."/>
        </authorList>
    </citation>
    <scope>NUCLEOTIDE SEQUENCE [LARGE SCALE GENOMIC DNA]</scope>
    <source>
        <strain evidence="2 3">NJM0002</strain>
    </source>
</reference>